<dbReference type="AlphaFoldDB" id="A0A0R3TAJ1"/>
<accession>A0A0R3TAJ1</accession>
<reference evidence="1" key="1">
    <citation type="submission" date="2017-02" db="UniProtKB">
        <authorList>
            <consortium name="WormBaseParasite"/>
        </authorList>
    </citation>
    <scope>IDENTIFICATION</scope>
</reference>
<sequence length="91" mass="10580">MPIPNGKDSNFCDDLLITSSKTLLAVTSKSRLTRKRSPVEELTSTRKRDALSAFKRRQVFRRILKHKEERSESCQISRTSSWNISLEIRRS</sequence>
<proteinExistence type="predicted"/>
<dbReference type="WBParaSite" id="HNAJ_0000408001-mRNA-1">
    <property type="protein sequence ID" value="HNAJ_0000408001-mRNA-1"/>
    <property type="gene ID" value="HNAJ_0000408001"/>
</dbReference>
<evidence type="ECO:0000313" key="1">
    <source>
        <dbReference type="WBParaSite" id="HNAJ_0000408001-mRNA-1"/>
    </source>
</evidence>
<protein>
    <submittedName>
        <fullName evidence="1">Protein tantalus</fullName>
    </submittedName>
</protein>
<name>A0A0R3TAJ1_RODNA</name>
<organism evidence="1">
    <name type="scientific">Rodentolepis nana</name>
    <name type="common">Dwarf tapeworm</name>
    <name type="synonym">Hymenolepis nana</name>
    <dbReference type="NCBI Taxonomy" id="102285"/>
    <lineage>
        <taxon>Eukaryota</taxon>
        <taxon>Metazoa</taxon>
        <taxon>Spiralia</taxon>
        <taxon>Lophotrochozoa</taxon>
        <taxon>Platyhelminthes</taxon>
        <taxon>Cestoda</taxon>
        <taxon>Eucestoda</taxon>
        <taxon>Cyclophyllidea</taxon>
        <taxon>Hymenolepididae</taxon>
        <taxon>Rodentolepis</taxon>
    </lineage>
</organism>